<dbReference type="InterPro" id="IPR037523">
    <property type="entry name" value="VOC_core"/>
</dbReference>
<dbReference type="EMBL" id="LWQU01000130">
    <property type="protein sequence ID" value="OAN51479.1"/>
    <property type="molecule type" value="Genomic_DNA"/>
</dbReference>
<organism evidence="2 3">
    <name type="scientific">Magnetospirillum moscoviense</name>
    <dbReference type="NCBI Taxonomy" id="1437059"/>
    <lineage>
        <taxon>Bacteria</taxon>
        <taxon>Pseudomonadati</taxon>
        <taxon>Pseudomonadota</taxon>
        <taxon>Alphaproteobacteria</taxon>
        <taxon>Rhodospirillales</taxon>
        <taxon>Rhodospirillaceae</taxon>
        <taxon>Magnetospirillum</taxon>
    </lineage>
</organism>
<dbReference type="Pfam" id="PF00903">
    <property type="entry name" value="Glyoxalase"/>
    <property type="match status" value="1"/>
</dbReference>
<gene>
    <name evidence="2" type="ORF">A6A05_01050</name>
</gene>
<dbReference type="Proteomes" id="UP000078543">
    <property type="component" value="Unassembled WGS sequence"/>
</dbReference>
<reference evidence="2 3" key="1">
    <citation type="submission" date="2016-04" db="EMBL/GenBank/DDBJ databases">
        <title>Draft genome sequence of freshwater magnetotactic bacteria Magnetospirillum marisnigri SP-1 and Magnetospirillum moscoviense BB-1.</title>
        <authorList>
            <person name="Koziaeva V."/>
            <person name="Dziuba M.V."/>
            <person name="Ivanov T.M."/>
            <person name="Kuznetsov B."/>
            <person name="Grouzdev D.S."/>
        </authorList>
    </citation>
    <scope>NUCLEOTIDE SEQUENCE [LARGE SCALE GENOMIC DNA]</scope>
    <source>
        <strain evidence="2 3">BB-1</strain>
    </source>
</reference>
<dbReference type="InterPro" id="IPR004360">
    <property type="entry name" value="Glyas_Fos-R_dOase_dom"/>
</dbReference>
<feature type="domain" description="VOC" evidence="1">
    <location>
        <begin position="4"/>
        <end position="125"/>
    </location>
</feature>
<comment type="caution">
    <text evidence="2">The sequence shown here is derived from an EMBL/GenBank/DDBJ whole genome shotgun (WGS) entry which is preliminary data.</text>
</comment>
<evidence type="ECO:0000313" key="3">
    <source>
        <dbReference type="Proteomes" id="UP000078543"/>
    </source>
</evidence>
<dbReference type="InterPro" id="IPR029068">
    <property type="entry name" value="Glyas_Bleomycin-R_OHBP_Dase"/>
</dbReference>
<dbReference type="Gene3D" id="3.10.180.10">
    <property type="entry name" value="2,3-Dihydroxybiphenyl 1,2-Dioxygenase, domain 1"/>
    <property type="match status" value="1"/>
</dbReference>
<evidence type="ECO:0000259" key="1">
    <source>
        <dbReference type="PROSITE" id="PS51819"/>
    </source>
</evidence>
<sequence length="140" mass="14825">MDQRISLITLAVADVGRSTAFYQALGWKRWTGIDTPNISFFQCGPLVVALYSAAALAADTGLDAPRPGGITLAVNMRSKDEVTATLDHAVSVGASLLKPATEQPWGGFVGYFADPDGHPWEVAWVPQFPLAEDGALILPG</sequence>
<keyword evidence="3" id="KW-1185">Reference proteome</keyword>
<evidence type="ECO:0000313" key="2">
    <source>
        <dbReference type="EMBL" id="OAN51479.1"/>
    </source>
</evidence>
<proteinExistence type="predicted"/>
<dbReference type="PANTHER" id="PTHR36503:SF1">
    <property type="entry name" value="BLR2520 PROTEIN"/>
    <property type="match status" value="1"/>
</dbReference>
<name>A0A178MQZ2_9PROT</name>
<dbReference type="SUPFAM" id="SSF54593">
    <property type="entry name" value="Glyoxalase/Bleomycin resistance protein/Dihydroxybiphenyl dioxygenase"/>
    <property type="match status" value="1"/>
</dbReference>
<dbReference type="STRING" id="1437059.A6A05_01050"/>
<protein>
    <submittedName>
        <fullName evidence="2">Glyoxalase</fullName>
    </submittedName>
</protein>
<dbReference type="PANTHER" id="PTHR36503">
    <property type="entry name" value="BLR2520 PROTEIN"/>
    <property type="match status" value="1"/>
</dbReference>
<dbReference type="RefSeq" id="WP_068499321.1">
    <property type="nucleotide sequence ID" value="NZ_LWQU01000130.1"/>
</dbReference>
<dbReference type="AlphaFoldDB" id="A0A178MQZ2"/>
<dbReference type="PROSITE" id="PS51819">
    <property type="entry name" value="VOC"/>
    <property type="match status" value="1"/>
</dbReference>
<accession>A0A178MQZ2</accession>
<dbReference type="OrthoDB" id="9798430at2"/>